<keyword evidence="1" id="KW-1133">Transmembrane helix</keyword>
<sequence length="37" mass="4004">MPDALFTLPGFAEGRLIGLLLLILIFVLAVNFMGQAK</sequence>
<reference evidence="2" key="1">
    <citation type="journal article" date="2014" name="Front. Microbiol.">
        <title>High frequency of phylogenetically diverse reductive dehalogenase-homologous genes in deep subseafloor sedimentary metagenomes.</title>
        <authorList>
            <person name="Kawai M."/>
            <person name="Futagami T."/>
            <person name="Toyoda A."/>
            <person name="Takaki Y."/>
            <person name="Nishi S."/>
            <person name="Hori S."/>
            <person name="Arai W."/>
            <person name="Tsubouchi T."/>
            <person name="Morono Y."/>
            <person name="Uchiyama I."/>
            <person name="Ito T."/>
            <person name="Fujiyama A."/>
            <person name="Inagaki F."/>
            <person name="Takami H."/>
        </authorList>
    </citation>
    <scope>NUCLEOTIDE SEQUENCE</scope>
    <source>
        <strain evidence="2">Expedition CK06-06</strain>
    </source>
</reference>
<comment type="caution">
    <text evidence="2">The sequence shown here is derived from an EMBL/GenBank/DDBJ whole genome shotgun (WGS) entry which is preliminary data.</text>
</comment>
<organism evidence="2">
    <name type="scientific">marine sediment metagenome</name>
    <dbReference type="NCBI Taxonomy" id="412755"/>
    <lineage>
        <taxon>unclassified sequences</taxon>
        <taxon>metagenomes</taxon>
        <taxon>ecological metagenomes</taxon>
    </lineage>
</organism>
<evidence type="ECO:0000313" key="2">
    <source>
        <dbReference type="EMBL" id="GAH51127.1"/>
    </source>
</evidence>
<feature type="non-terminal residue" evidence="2">
    <location>
        <position position="37"/>
    </location>
</feature>
<proteinExistence type="predicted"/>
<accession>X1G1K8</accession>
<keyword evidence="1" id="KW-0812">Transmembrane</keyword>
<protein>
    <submittedName>
        <fullName evidence="2">Uncharacterized protein</fullName>
    </submittedName>
</protein>
<feature type="transmembrane region" description="Helical" evidence="1">
    <location>
        <begin position="16"/>
        <end position="34"/>
    </location>
</feature>
<gene>
    <name evidence="2" type="ORF">S03H2_31802</name>
</gene>
<keyword evidence="1" id="KW-0472">Membrane</keyword>
<dbReference type="AlphaFoldDB" id="X1G1K8"/>
<evidence type="ECO:0000256" key="1">
    <source>
        <dbReference type="SAM" id="Phobius"/>
    </source>
</evidence>
<name>X1G1K8_9ZZZZ</name>
<dbReference type="EMBL" id="BARU01019305">
    <property type="protein sequence ID" value="GAH51127.1"/>
    <property type="molecule type" value="Genomic_DNA"/>
</dbReference>